<dbReference type="GeneID" id="113503483"/>
<comment type="similarity">
    <text evidence="4">Belongs to the peptidase S1 family. CLIP subfamily.</text>
</comment>
<dbReference type="PROSITE" id="PS00135">
    <property type="entry name" value="TRYPSIN_SER"/>
    <property type="match status" value="1"/>
</dbReference>
<dbReference type="InterPro" id="IPR043504">
    <property type="entry name" value="Peptidase_S1_PA_chymotrypsin"/>
</dbReference>
<dbReference type="InterPro" id="IPR018114">
    <property type="entry name" value="TRYPSIN_HIS"/>
</dbReference>
<sequence>MSGSENVMIKCLLVLSVFNTGLSLQERITVEDKRNKNNPNMDRSAFFINNAMVWKGKKTLNGRWFNNWKVLKNGKWIWGYEDANGTAAPPFDISEALIDNKQHRNPCAPHYPPLPDFSKPGRRISETKCLEYVWEVKLEDEKYKRNWSCLNFIQKHPLSKFKPQAGVVGGYRAGPGDFPHMGAIGWLAPNGSWIFKCGSSLISPKFVLTAAHCSRASDRDDTIADPVPKIVRLGDKSILDADPEAFRMKPIESKIINIIVHPNFTAPKRYDDIALIELEEPVSFNDYVRPGCLWSRFDTSSLGTEANVTGWGVVETLGRTVSTELLVGHVDIVDSEKCNSLLSPNCNRNWCGIRDTQICAGKNDGGVDACQGDSGGPLQVNMSLPIRDQGHMHYIIGVISFGIGCALPDLPGVYTRVSSYLDWIEPIVWGK</sequence>
<dbReference type="InterPro" id="IPR033116">
    <property type="entry name" value="TRYPSIN_SER"/>
</dbReference>
<dbReference type="KEGG" id="tnl:113503483"/>
<evidence type="ECO:0000256" key="1">
    <source>
        <dbReference type="ARBA" id="ARBA00022729"/>
    </source>
</evidence>
<dbReference type="RefSeq" id="XP_026741285.1">
    <property type="nucleotide sequence ID" value="XM_026885484.1"/>
</dbReference>
<dbReference type="FunCoup" id="A0A7E5WKH1">
    <property type="interactions" value="12"/>
</dbReference>
<protein>
    <submittedName>
        <fullName evidence="9">Serine protease snake-like isoform X1</fullName>
    </submittedName>
</protein>
<dbReference type="PROSITE" id="PS50240">
    <property type="entry name" value="TRYPSIN_DOM"/>
    <property type="match status" value="1"/>
</dbReference>
<dbReference type="GO" id="GO:0004252">
    <property type="term" value="F:serine-type endopeptidase activity"/>
    <property type="evidence" value="ECO:0007669"/>
    <property type="project" value="InterPro"/>
</dbReference>
<dbReference type="CDD" id="cd00190">
    <property type="entry name" value="Tryp_SPc"/>
    <property type="match status" value="1"/>
</dbReference>
<dbReference type="SUPFAM" id="SSF50494">
    <property type="entry name" value="Trypsin-like serine proteases"/>
    <property type="match status" value="1"/>
</dbReference>
<name>A0A7E5WKH1_TRINI</name>
<keyword evidence="5" id="KW-0720">Serine protease</keyword>
<dbReference type="InterPro" id="IPR001254">
    <property type="entry name" value="Trypsin_dom"/>
</dbReference>
<keyword evidence="1 6" id="KW-0732">Signal</keyword>
<dbReference type="FunFam" id="2.40.10.10:FF:000002">
    <property type="entry name" value="Transmembrane protease serine"/>
    <property type="match status" value="1"/>
</dbReference>
<dbReference type="InterPro" id="IPR001314">
    <property type="entry name" value="Peptidase_S1A"/>
</dbReference>
<dbReference type="Pfam" id="PF00089">
    <property type="entry name" value="Trypsin"/>
    <property type="match status" value="1"/>
</dbReference>
<evidence type="ECO:0000256" key="4">
    <source>
        <dbReference type="ARBA" id="ARBA00024195"/>
    </source>
</evidence>
<reference evidence="9" key="1">
    <citation type="submission" date="2025-08" db="UniProtKB">
        <authorList>
            <consortium name="RefSeq"/>
        </authorList>
    </citation>
    <scope>IDENTIFICATION</scope>
</reference>
<accession>A0A7E5WKH1</accession>
<evidence type="ECO:0000256" key="5">
    <source>
        <dbReference type="RuleBase" id="RU363034"/>
    </source>
</evidence>
<dbReference type="GO" id="GO:0006508">
    <property type="term" value="P:proteolysis"/>
    <property type="evidence" value="ECO:0007669"/>
    <property type="project" value="UniProtKB-KW"/>
</dbReference>
<feature type="signal peptide" evidence="6">
    <location>
        <begin position="1"/>
        <end position="23"/>
    </location>
</feature>
<dbReference type="PROSITE" id="PS00134">
    <property type="entry name" value="TRYPSIN_HIS"/>
    <property type="match status" value="1"/>
</dbReference>
<evidence type="ECO:0000313" key="8">
    <source>
        <dbReference type="Proteomes" id="UP000322000"/>
    </source>
</evidence>
<proteinExistence type="inferred from homology"/>
<dbReference type="AlphaFoldDB" id="A0A7E5WKH1"/>
<keyword evidence="2" id="KW-1015">Disulfide bond</keyword>
<organism evidence="8 9">
    <name type="scientific">Trichoplusia ni</name>
    <name type="common">Cabbage looper</name>
    <dbReference type="NCBI Taxonomy" id="7111"/>
    <lineage>
        <taxon>Eukaryota</taxon>
        <taxon>Metazoa</taxon>
        <taxon>Ecdysozoa</taxon>
        <taxon>Arthropoda</taxon>
        <taxon>Hexapoda</taxon>
        <taxon>Insecta</taxon>
        <taxon>Pterygota</taxon>
        <taxon>Neoptera</taxon>
        <taxon>Endopterygota</taxon>
        <taxon>Lepidoptera</taxon>
        <taxon>Glossata</taxon>
        <taxon>Ditrysia</taxon>
        <taxon>Noctuoidea</taxon>
        <taxon>Noctuidae</taxon>
        <taxon>Plusiinae</taxon>
        <taxon>Trichoplusia</taxon>
    </lineage>
</organism>
<evidence type="ECO:0000256" key="3">
    <source>
        <dbReference type="ARBA" id="ARBA00023180"/>
    </source>
</evidence>
<dbReference type="SMART" id="SM00020">
    <property type="entry name" value="Tryp_SPc"/>
    <property type="match status" value="1"/>
</dbReference>
<keyword evidence="5" id="KW-0378">Hydrolase</keyword>
<dbReference type="Proteomes" id="UP000322000">
    <property type="component" value="Chromosome 19"/>
</dbReference>
<dbReference type="InterPro" id="IPR009003">
    <property type="entry name" value="Peptidase_S1_PA"/>
</dbReference>
<dbReference type="PANTHER" id="PTHR24252:SF7">
    <property type="entry name" value="HYALIN"/>
    <property type="match status" value="1"/>
</dbReference>
<dbReference type="FunFam" id="2.40.10.10:FF:000028">
    <property type="entry name" value="Serine protease easter"/>
    <property type="match status" value="1"/>
</dbReference>
<evidence type="ECO:0000256" key="6">
    <source>
        <dbReference type="SAM" id="SignalP"/>
    </source>
</evidence>
<dbReference type="OrthoDB" id="546450at2759"/>
<evidence type="ECO:0000259" key="7">
    <source>
        <dbReference type="PROSITE" id="PS50240"/>
    </source>
</evidence>
<dbReference type="Gene3D" id="2.40.10.10">
    <property type="entry name" value="Trypsin-like serine proteases"/>
    <property type="match status" value="2"/>
</dbReference>
<feature type="chain" id="PRO_5029004635" evidence="6">
    <location>
        <begin position="24"/>
        <end position="431"/>
    </location>
</feature>
<keyword evidence="8" id="KW-1185">Reference proteome</keyword>
<feature type="domain" description="Peptidase S1" evidence="7">
    <location>
        <begin position="167"/>
        <end position="429"/>
    </location>
</feature>
<evidence type="ECO:0000256" key="2">
    <source>
        <dbReference type="ARBA" id="ARBA00023157"/>
    </source>
</evidence>
<gene>
    <name evidence="9" type="primary">LOC113503483</name>
</gene>
<dbReference type="PANTHER" id="PTHR24252">
    <property type="entry name" value="ACROSIN-RELATED"/>
    <property type="match status" value="1"/>
</dbReference>
<dbReference type="InParanoid" id="A0A7E5WKH1"/>
<keyword evidence="5" id="KW-0645">Protease</keyword>
<dbReference type="PRINTS" id="PR00722">
    <property type="entry name" value="CHYMOTRYPSIN"/>
</dbReference>
<keyword evidence="3" id="KW-0325">Glycoprotein</keyword>
<evidence type="ECO:0000313" key="9">
    <source>
        <dbReference type="RefSeq" id="XP_026741285.1"/>
    </source>
</evidence>